<dbReference type="Proteomes" id="UP001285921">
    <property type="component" value="Unassembled WGS sequence"/>
</dbReference>
<evidence type="ECO:0000259" key="4">
    <source>
        <dbReference type="PROSITE" id="PS51272"/>
    </source>
</evidence>
<feature type="domain" description="SLH" evidence="4">
    <location>
        <begin position="2054"/>
        <end position="2116"/>
    </location>
</feature>
<dbReference type="InterPro" id="IPR008979">
    <property type="entry name" value="Galactose-bd-like_sf"/>
</dbReference>
<evidence type="ECO:0000259" key="3">
    <source>
        <dbReference type="PROSITE" id="PS51175"/>
    </source>
</evidence>
<feature type="chain" id="PRO_5045634039" evidence="2">
    <location>
        <begin position="27"/>
        <end position="2116"/>
    </location>
</feature>
<dbReference type="Gene3D" id="2.60.120.260">
    <property type="entry name" value="Galactose-binding domain-like"/>
    <property type="match status" value="2"/>
</dbReference>
<dbReference type="InterPro" id="IPR001119">
    <property type="entry name" value="SLH_dom"/>
</dbReference>
<gene>
    <name evidence="5" type="ORF">PghCCS26_30770</name>
</gene>
<dbReference type="CDD" id="cd14490">
    <property type="entry name" value="CBM6-CBM35-CBM36_like_1"/>
    <property type="match status" value="1"/>
</dbReference>
<protein>
    <submittedName>
        <fullName evidence="5">Uncharacterized protein</fullName>
    </submittedName>
</protein>
<dbReference type="EMBL" id="BTCL01000009">
    <property type="protein sequence ID" value="GMK45949.1"/>
    <property type="molecule type" value="Genomic_DNA"/>
</dbReference>
<dbReference type="InterPro" id="IPR055149">
    <property type="entry name" value="Agl_cat_D2"/>
</dbReference>
<dbReference type="Pfam" id="PF22815">
    <property type="entry name" value="CatAgl_D1"/>
    <property type="match status" value="1"/>
</dbReference>
<accession>A0ABQ6NN39</accession>
<dbReference type="CDD" id="cd23432">
    <property type="entry name" value="beta-trefoil_Ricin_EndoBetaGal-like"/>
    <property type="match status" value="7"/>
</dbReference>
<proteinExistence type="predicted"/>
<dbReference type="Pfam" id="PF22816">
    <property type="entry name" value="CatAgl_D2"/>
    <property type="match status" value="1"/>
</dbReference>
<dbReference type="Gene3D" id="2.160.20.10">
    <property type="entry name" value="Single-stranded right-handed beta-helix, Pectin lyase-like"/>
    <property type="match status" value="1"/>
</dbReference>
<dbReference type="Pfam" id="PF00395">
    <property type="entry name" value="SLH"/>
    <property type="match status" value="3"/>
</dbReference>
<dbReference type="SUPFAM" id="SSF51126">
    <property type="entry name" value="Pectin lyase-like"/>
    <property type="match status" value="1"/>
</dbReference>
<dbReference type="SUPFAM" id="SSF49785">
    <property type="entry name" value="Galactose-binding domain-like"/>
    <property type="match status" value="1"/>
</dbReference>
<dbReference type="InterPro" id="IPR000772">
    <property type="entry name" value="Ricin_B_lectin"/>
</dbReference>
<sequence length="2116" mass="228170">MPSLLKKLMILCMALFIAIPPLSASADGVSGVNNEDAYIRINNPWQGYSLYEDAEGKVRYGFPAVNDPYAQWTLEEKDGHKRIKNRATGHYMNSEQVTDANITNAVESSAASEGSLFDTWDIAEVVSKPGEFNIVSTRNPSWIVNFQIQDGKVQANNWAQKDWGSATWTLDPAEATEPVRIVNPWNGSYLYEEDGEVKYGEIALNNASSQWFVEDKDGYQRLRNRATGHYLHSQAITAEQMTNPVGISVIDEGWTSDLWSLEAADDNGGINIVSSRDNSWIVNIQGTGNGPDGIVRANNWAQKSWGSAVWRLEPAADSAPKRIKNNWKGTYLYEENGQIKYGEPAYTDKTSQWILIDTANGTLLRNLATGHYATSVDYVGATPLSAIGSPSADSAWVVAAAKNDSGGEVEGYVTLRSASNANSFINVQNQDGFAQGNNWAQATWGSAQWALEDPAPPKEPVIPYIRIKNNWLQLYLFEDANGVVQYGNVQPSDRNAQWLVEEHDGVKRIKNRGTGHYLNNEGVAGDRDALKSTALADESSAGDWTIETYQGYKLIGKPGDASGKYVNVENKLKHAQLSVVPKDWGSPKWEFITVGETAPAYVRLKNSYFGQYLFEDENGNVAYGQPAEDDPASQWSIETAPQGVYIVNKATGHMISNENINRAENEANPHLKPLESLTLDKSWGSVQWEMTDVKGAANTKVFSNGWNANWNNEPARIHMQDQTGYGQASPIPADWGSAQWVLEPAPQAPAELPEGYIRIKNEASGQYLYENGKNVVLYGTPAANNAASHWKMTSKEGKQQIVNRATGNAISIEHSESYLETTASPAADDTKVQWVVENGPSAGLYLLRSAAVGYEDNYIHTEDLQGYAQYELRSTESRGVQWRFETAPAEAVTVPPVDGPANAVTPVLKELNAVRIVDAVSGKALIERNGVIVADTPAAADGKAAEWLPQDYNGHKQYVNQASGRKLAVKASGQATVLTDGASLSTQWDVSSYGGYQVLGNASATGQYLTVGAASAVSVQALDASEAAAHWQLQAVKSDVRYEAEDAFMTGGVTANETSVAGFTQEDAALLFAVNTDKADNYSAKLRFRNNDSRTATLALYVNGLKQTAAAEFPSTGSSWSDLTLELPLRAGMNTVSLQYDNGSTGGVNVDYLLVRNSISKDYRGATVPFTTYEAEHGITNGTLIEEDRTFKTFASEASGREAVRLDATGQYVDFKTTEQANALTMRYIIPDSPAGDGEEHTLTLYINGEKQGKINLSSKYSWVYGKYPWTNNPADGDAHRFYDESRLLIGDAAAGSTIRLVKEADDNADYYVVDLVDLEQAPDAYSKPNSYLSVTDFGATANDNSDDSAAFEAAIAAAKEQGAGVWIQAGSFNLAQGPLHIDNVTIRGAGIWHTELHGAGFLVEGSKVRVYDLYMDLGVTGRHDELREAGFDGTFGQGSILQNVWIEHAKAGIWSMRSDEGVVTDGLYVGGVRIRDTYADGINFSTGTRNSMIEQTFIRNSGDDSIALWSQKPEGVSDDDSRVSSNTVRFNTVQLPWLADNVAIFGGRDNKVQDNILTDTVGFGAGIAVSTRFNPVAFDGTTLIERNTLIRTGGREPSWGQNFGAIWLFTGDKPIDADITIRDNTALDSTYQGLYVNGPNAIANGTLSITIENYVIDGTGTWGIHVNNDVSGSINLDNVIVRNTKIGPVFNAKSTGFELRTITHEDNSGSGHTGGGGSTPVRSSVNYDADLNAGLTAGKKEIVIDLPVGDNSGAAEFSAAALKAAASATQETSIVIRYGGMTYSLPSTIWTILKEAGYADALAAADAKLTLTLSSISGTLADEMKSKAASAGFTLAGNPVSFELTLQSGGQSMPVHQFGKQFVARSFTFNGQVDQDHSSVIVYDPATGQFRTVPALFASQGGDTAVTVFSTTNSLYAVAVTDASFKDIAAHWAKDDILLLANKRIVNGVSTDLFAPNRNITRAEFAALVVKALGLASGSETSVSSFTDVASSAWYASYVKTAVQYGIVKGMSDGTFHPNQEITRQEMAVMLARALALVTKRGSAPIRAEAPEAAFPQDGSRIADWAKSAINELVAAGIMQGKSAGKFAPLDQASRAEAAVTLKRLLQAGGLMNKS</sequence>
<keyword evidence="2" id="KW-0732">Signal</keyword>
<feature type="domain" description="SLH" evidence="4">
    <location>
        <begin position="1921"/>
        <end position="1982"/>
    </location>
</feature>
<dbReference type="Pfam" id="PF14200">
    <property type="entry name" value="RicinB_lectin_2"/>
    <property type="match status" value="1"/>
</dbReference>
<feature type="signal peptide" evidence="2">
    <location>
        <begin position="1"/>
        <end position="26"/>
    </location>
</feature>
<feature type="domain" description="SLH" evidence="4">
    <location>
        <begin position="1983"/>
        <end position="2046"/>
    </location>
</feature>
<feature type="region of interest" description="Disordered" evidence="1">
    <location>
        <begin position="1704"/>
        <end position="1723"/>
    </location>
</feature>
<dbReference type="InterPro" id="IPR011050">
    <property type="entry name" value="Pectin_lyase_fold/virulence"/>
</dbReference>
<dbReference type="PANTHER" id="PTHR43308:SF5">
    <property type="entry name" value="S-LAYER PROTEIN _ PEPTIDOGLYCAN ENDO-BETA-N-ACETYLGLUCOSAMINIDASE"/>
    <property type="match status" value="1"/>
</dbReference>
<keyword evidence="6" id="KW-1185">Reference proteome</keyword>
<dbReference type="SUPFAM" id="SSF50370">
    <property type="entry name" value="Ricin B-like lectins"/>
    <property type="match status" value="4"/>
</dbReference>
<comment type="caution">
    <text evidence="5">The sequence shown here is derived from an EMBL/GenBank/DDBJ whole genome shotgun (WGS) entry which is preliminary data.</text>
</comment>
<evidence type="ECO:0000256" key="2">
    <source>
        <dbReference type="SAM" id="SignalP"/>
    </source>
</evidence>
<dbReference type="InterPro" id="IPR012334">
    <property type="entry name" value="Pectin_lyas_fold"/>
</dbReference>
<reference evidence="5 6" key="1">
    <citation type="submission" date="2023-05" db="EMBL/GenBank/DDBJ databases">
        <title>Draft genome of Paenibacillus sp. CCS26.</title>
        <authorList>
            <person name="Akita H."/>
            <person name="Shinto Y."/>
            <person name="Kimura Z."/>
        </authorList>
    </citation>
    <scope>NUCLEOTIDE SEQUENCE [LARGE SCALE GENOMIC DNA]</scope>
    <source>
        <strain evidence="5 6">CCS26</strain>
    </source>
</reference>
<dbReference type="RefSeq" id="WP_317980473.1">
    <property type="nucleotide sequence ID" value="NZ_BTCL01000009.1"/>
</dbReference>
<evidence type="ECO:0000313" key="6">
    <source>
        <dbReference type="Proteomes" id="UP001285921"/>
    </source>
</evidence>
<organism evidence="5 6">
    <name type="scientific">Paenibacillus glycanilyticus</name>
    <dbReference type="NCBI Taxonomy" id="126569"/>
    <lineage>
        <taxon>Bacteria</taxon>
        <taxon>Bacillati</taxon>
        <taxon>Bacillota</taxon>
        <taxon>Bacilli</taxon>
        <taxon>Bacillales</taxon>
        <taxon>Paenibacillaceae</taxon>
        <taxon>Paenibacillus</taxon>
    </lineage>
</organism>
<evidence type="ECO:0000256" key="1">
    <source>
        <dbReference type="SAM" id="MobiDB-lite"/>
    </source>
</evidence>
<dbReference type="InterPro" id="IPR006626">
    <property type="entry name" value="PbH1"/>
</dbReference>
<feature type="domain" description="CBM6" evidence="3">
    <location>
        <begin position="1040"/>
        <end position="1156"/>
    </location>
</feature>
<dbReference type="PROSITE" id="PS51175">
    <property type="entry name" value="CBM6"/>
    <property type="match status" value="1"/>
</dbReference>
<dbReference type="SMART" id="SM00710">
    <property type="entry name" value="PbH1"/>
    <property type="match status" value="9"/>
</dbReference>
<dbReference type="InterPro" id="IPR035992">
    <property type="entry name" value="Ricin_B-like_lectins"/>
</dbReference>
<name>A0ABQ6NN39_9BACL</name>
<dbReference type="InterPro" id="IPR051465">
    <property type="entry name" value="Cell_Envelope_Struct_Comp"/>
</dbReference>
<dbReference type="PANTHER" id="PTHR43308">
    <property type="entry name" value="OUTER MEMBRANE PROTEIN ALPHA-RELATED"/>
    <property type="match status" value="1"/>
</dbReference>
<dbReference type="InterPro" id="IPR033801">
    <property type="entry name" value="CBM6-CBM35-CBM36-like_1"/>
</dbReference>
<dbReference type="InterPro" id="IPR005084">
    <property type="entry name" value="CBM6"/>
</dbReference>
<dbReference type="Gene3D" id="2.80.10.50">
    <property type="match status" value="7"/>
</dbReference>
<evidence type="ECO:0000313" key="5">
    <source>
        <dbReference type="EMBL" id="GMK45949.1"/>
    </source>
</evidence>
<dbReference type="PROSITE" id="PS51272">
    <property type="entry name" value="SLH"/>
    <property type="match status" value="3"/>
</dbReference>